<sequence length="325" mass="35268">MSHPSFTSHFDEVADGIYCIETGLYRHGLAACYLVRAGDRLAFVDTGTANSVPGLLGVIAALGLTPEQVDYVIPTHVHLDHAGGAGGLMAACPHARLVIHPKGATHLIDPGRLIASATQVYGETAFARDFGKLTPIPAERAILAEDGQTFDLNGRTLTFIDTPGHANHHGCILDAESQGFFTGDTFGIAYREFDTPDGPWLFAPTTPVAFDPDAWLTTLDKLMAFTPQAMYLTHYGRVDRPETLVDGLRQSIRDLARLALAEEGRADSERSTRLKNAVTEHLLGSARTHGVNHEDAHMLELLAVDTDLNAQGLEVWLKRREKQAA</sequence>
<name>A0A4R3MTG1_9GAMM</name>
<dbReference type="InterPro" id="IPR037482">
    <property type="entry name" value="ST1585_MBL-fold"/>
</dbReference>
<dbReference type="SMART" id="SM00849">
    <property type="entry name" value="Lactamase_B"/>
    <property type="match status" value="1"/>
</dbReference>
<dbReference type="GO" id="GO:0016787">
    <property type="term" value="F:hydrolase activity"/>
    <property type="evidence" value="ECO:0007669"/>
    <property type="project" value="UniProtKB-KW"/>
</dbReference>
<evidence type="ECO:0000259" key="1">
    <source>
        <dbReference type="SMART" id="SM00849"/>
    </source>
</evidence>
<reference evidence="2 3" key="1">
    <citation type="submission" date="2019-03" db="EMBL/GenBank/DDBJ databases">
        <title>Genomic Encyclopedia of Type Strains, Phase IV (KMG-IV): sequencing the most valuable type-strain genomes for metagenomic binning, comparative biology and taxonomic classification.</title>
        <authorList>
            <person name="Goeker M."/>
        </authorList>
    </citation>
    <scope>NUCLEOTIDE SEQUENCE [LARGE SCALE GENOMIC DNA]</scope>
    <source>
        <strain evidence="2 3">DSM 13587</strain>
    </source>
</reference>
<dbReference type="Pfam" id="PF00753">
    <property type="entry name" value="Lactamase_B"/>
    <property type="match status" value="1"/>
</dbReference>
<dbReference type="InterPro" id="IPR036866">
    <property type="entry name" value="RibonucZ/Hydroxyglut_hydro"/>
</dbReference>
<evidence type="ECO:0000313" key="2">
    <source>
        <dbReference type="EMBL" id="TCT19594.1"/>
    </source>
</evidence>
<accession>A0A4R3MTG1</accession>
<feature type="domain" description="Metallo-beta-lactamase" evidence="1">
    <location>
        <begin position="29"/>
        <end position="234"/>
    </location>
</feature>
<dbReference type="EMBL" id="SMAO01000008">
    <property type="protein sequence ID" value="TCT19594.1"/>
    <property type="molecule type" value="Genomic_DNA"/>
</dbReference>
<proteinExistence type="predicted"/>
<dbReference type="PANTHER" id="PTHR42951:SF22">
    <property type="entry name" value="METALLO BETA-LACTAMASE SUPERFAMILY LIPOPROTEIN"/>
    <property type="match status" value="1"/>
</dbReference>
<gene>
    <name evidence="2" type="ORF">EDC35_108202</name>
</gene>
<keyword evidence="2" id="KW-0378">Hydrolase</keyword>
<organism evidence="2 3">
    <name type="scientific">Thiobaca trueperi</name>
    <dbReference type="NCBI Taxonomy" id="127458"/>
    <lineage>
        <taxon>Bacteria</taxon>
        <taxon>Pseudomonadati</taxon>
        <taxon>Pseudomonadota</taxon>
        <taxon>Gammaproteobacteria</taxon>
        <taxon>Chromatiales</taxon>
        <taxon>Chromatiaceae</taxon>
        <taxon>Thiobaca</taxon>
    </lineage>
</organism>
<dbReference type="Gene3D" id="3.60.15.10">
    <property type="entry name" value="Ribonuclease Z/Hydroxyacylglutathione hydrolase-like"/>
    <property type="match status" value="1"/>
</dbReference>
<dbReference type="SUPFAM" id="SSF56281">
    <property type="entry name" value="Metallo-hydrolase/oxidoreductase"/>
    <property type="match status" value="1"/>
</dbReference>
<dbReference type="OrthoDB" id="9802991at2"/>
<dbReference type="RefSeq" id="WP_132978098.1">
    <property type="nucleotide sequence ID" value="NZ_SMAO01000008.1"/>
</dbReference>
<dbReference type="InterPro" id="IPR050855">
    <property type="entry name" value="NDM-1-like"/>
</dbReference>
<dbReference type="PANTHER" id="PTHR42951">
    <property type="entry name" value="METALLO-BETA-LACTAMASE DOMAIN-CONTAINING"/>
    <property type="match status" value="1"/>
</dbReference>
<comment type="caution">
    <text evidence="2">The sequence shown here is derived from an EMBL/GenBank/DDBJ whole genome shotgun (WGS) entry which is preliminary data.</text>
</comment>
<protein>
    <submittedName>
        <fullName evidence="2">Glyoxylase-like metal-dependent hydrolase (Beta-lactamase superfamily II)</fullName>
    </submittedName>
</protein>
<dbReference type="InterPro" id="IPR001279">
    <property type="entry name" value="Metallo-B-lactamas"/>
</dbReference>
<dbReference type="AlphaFoldDB" id="A0A4R3MTG1"/>
<evidence type="ECO:0000313" key="3">
    <source>
        <dbReference type="Proteomes" id="UP000295717"/>
    </source>
</evidence>
<dbReference type="Proteomes" id="UP000295717">
    <property type="component" value="Unassembled WGS sequence"/>
</dbReference>
<dbReference type="CDD" id="cd07726">
    <property type="entry name" value="ST1585-like_MBL-fold"/>
    <property type="match status" value="1"/>
</dbReference>
<keyword evidence="3" id="KW-1185">Reference proteome</keyword>